<evidence type="ECO:0000256" key="5">
    <source>
        <dbReference type="ARBA" id="ARBA00023136"/>
    </source>
</evidence>
<dbReference type="Proteomes" id="UP000663828">
    <property type="component" value="Unassembled WGS sequence"/>
</dbReference>
<dbReference type="Pfam" id="PF00008">
    <property type="entry name" value="EGF"/>
    <property type="match status" value="1"/>
</dbReference>
<comment type="caution">
    <text evidence="11">The sequence shown here is derived from an EMBL/GenBank/DDBJ whole genome shotgun (WGS) entry which is preliminary data.</text>
</comment>
<feature type="domain" description="G-protein coupled receptors family 1 profile" evidence="10">
    <location>
        <begin position="1652"/>
        <end position="1938"/>
    </location>
</feature>
<protein>
    <submittedName>
        <fullName evidence="11">Uncharacterized protein</fullName>
    </submittedName>
</protein>
<evidence type="ECO:0000256" key="1">
    <source>
        <dbReference type="ARBA" id="ARBA00004370"/>
    </source>
</evidence>
<proteinExistence type="predicted"/>
<feature type="transmembrane region" description="Helical" evidence="8">
    <location>
        <begin position="1774"/>
        <end position="1792"/>
    </location>
</feature>
<comment type="caution">
    <text evidence="6">Lacks conserved residue(s) required for the propagation of feature annotation.</text>
</comment>
<evidence type="ECO:0000313" key="11">
    <source>
        <dbReference type="EMBL" id="CAF1485495.1"/>
    </source>
</evidence>
<gene>
    <name evidence="11" type="ORF">XAT740_LOCUS38781</name>
</gene>
<keyword evidence="6" id="KW-0245">EGF-like domain</keyword>
<evidence type="ECO:0000259" key="10">
    <source>
        <dbReference type="PROSITE" id="PS50262"/>
    </source>
</evidence>
<dbReference type="InterPro" id="IPR017452">
    <property type="entry name" value="GPCR_Rhodpsn_7TM"/>
</dbReference>
<dbReference type="EMBL" id="CAJNOR010004224">
    <property type="protein sequence ID" value="CAF1485495.1"/>
    <property type="molecule type" value="Genomic_DNA"/>
</dbReference>
<feature type="disulfide bond" evidence="6">
    <location>
        <begin position="1362"/>
        <end position="1371"/>
    </location>
</feature>
<sequence>MALIDKLRLYLIVFMIRPFSGLSFNQPKFCSSAIWYPFGSTFVELHDITMYSIFLTTNNSIYIIGLGSSGIYISLNDSIKPSKIGSNTLWYPKSVFVENNNEIYITTSILRPAVSRWILNTNTHTPVMDIPVSCYAIFIDINNNLYCSLDLQHRILKKWLGNNNTTSVIVAGTGISGPASNMLAIPTGIFVDVYLNLYVADSLNHRIQLFEAGQSNATTVAGRTSVNLTISLNHPTGITLDGNGYLYIVDQNNHRIVRGDVTGFRCILGCDGNGKEPYKLLGPRHMAFDSYGNIYVVDTNNRRIQKFMYSKRSCDRVSANASSITSSGNLPLNQPKFCLSPTWDSYATTFLAENRIGEVPHSIFVTMSNSIYVFDYWNARIYVFLNETANTTISLSRNSGLPRSFFVENDNELYIEKGDNNYVVEKLMLDTNKNIPIMSIYSSCYALFIDINNNLYCSLSSHHRVLKTWLGDDDDDTTPILAAGTGTSGSTSYMLNAPTGIVVDLHLNLYVADSLNHRVQLFQVEQPNGITVVGLTSKTKTISLNHPTGITLDGNGYLYIVDQNNHRIVRGDSATGFHCILGCVARGKEPYQLLGPRHMAFDSYGNIYVVDSDNRRIQKFMYSKRSCEPNGYITNFTFTELMKRNISSEQLYSWFAPIDLIEDYQSYLNKLSSISNNEINNDIFYNCTRGRFGFMCQYEIDDVYLHNNMFDYLIDFYRDEKPFSESLTCYMFIQCDRHSSKYCLDWSEICDGKVDCFNGPFDEEHCSQVDINNPIYKPIETKYVINENILNLPSLLVEDIKCRDLPLTSSCIPGRQERLLEAILSINDHSISLSCSLAFKCILPLSDDLSSICNNFCWIDECLKLIENYCPNMFYIPSIPILFNNIYFAYEKTDSIEFKNENFQDPYICYNDSIYDNYFINDSMKYFNGRKCYRRNIPFSSSNQKHVFDFAYIQSIYNIFKYYNLPLSSTIKSLEFQHYPLLDCSDDNKLSSTNDLFPHDGEYIYYLCRNDENNYHQLTKHRILFQLICNRLIELSPNLINGQNETDETDCNYWPCSNLYTKCNGFWNCLNGEDEFDCHNKIEKRNTYNRKISERNKISCHRGLSLHIWLNNTESRLTCICPLNYYGSQCEYQNQRVSLSIKFQAFSDSRQTPFEILIQLIDNSNERIIHSYVKLTYLFVRDCQLISYYYLVYSTRIKDQEKNYSIHIDIYNKNTLNYHGSLWFPIRNTFLPVHRLDLIINIPAADFHVEICSKSRCVHGKCLKYFNVQQEKTFCQCYSGWSGRYCSIPSTINCACSSDSKCLGIDAYNRSICLCPMYKFGPRCFLKDKTCELHDNTTCNNHGQCIPSDLNRQTSQLYTCICSKGYDGIHCEYEDNEISLTFENKFHLLRTIFIHFLYIENNLPRNRLTIFKTVSSMKYSTNISWTDRFNVIFIEDLKKNYYLLATQKTTFDHVKLNKQIRLTDRCPYINELFNKTIVQYHFLRRMKYYHLLCQLNISCFYDDIHLCTCYYLRGHRLSNCFQFNHTMKGDCLGENECANDGQCFQIGSGCYKKVTCLCHSCFYGRRCQFSTSRFSLSLDTILAYHIQPSIYLLNQSNIIKISIVLNLIFLVIGLINGILTMITFKNKNLHVNGCALYLLGIVKYLKTEFDAMNIVVVVSGWRRPKRIQLSIVRSDRICNISLLHFKVYLLFIIGSSITTLIITILFGLKFWILILTQIFSMTNRLFLQIQCILLDYLLRIFLHMDQWLNACVACERALTIIKGTRFVKKKSKQIAKIIIFLLLIFNILTFIHEPIHRHLFDEIDEDDNGKRIWCTITYASSSLQTYNSFIHTFHFFAPFIINFISALTLITKRSQQQSSIQKKRNFKEILHENYRQHKHLFLAPVLLVILALPRLIISYVSKCMESINDSWLFLSGYFVSIIPAMLTFVVFVLPSKLYRKELQKSIIRYQITIRRLIHNLS</sequence>
<keyword evidence="2 8" id="KW-0812">Transmembrane</keyword>
<reference evidence="11" key="1">
    <citation type="submission" date="2021-02" db="EMBL/GenBank/DDBJ databases">
        <authorList>
            <person name="Nowell W R."/>
        </authorList>
    </citation>
    <scope>NUCLEOTIDE SEQUENCE</scope>
</reference>
<feature type="transmembrane region" description="Helical" evidence="8">
    <location>
        <begin position="1598"/>
        <end position="1619"/>
    </location>
</feature>
<dbReference type="PROSITE" id="PS50026">
    <property type="entry name" value="EGF_3"/>
    <property type="match status" value="2"/>
</dbReference>
<accession>A0A815S3A5</accession>
<evidence type="ECO:0000256" key="6">
    <source>
        <dbReference type="PROSITE-ProRule" id="PRU00076"/>
    </source>
</evidence>
<dbReference type="GO" id="GO:0016020">
    <property type="term" value="C:membrane"/>
    <property type="evidence" value="ECO:0007669"/>
    <property type="project" value="UniProtKB-SubCell"/>
</dbReference>
<evidence type="ECO:0000256" key="7">
    <source>
        <dbReference type="PROSITE-ProRule" id="PRU00504"/>
    </source>
</evidence>
<feature type="repeat" description="NHL" evidence="7">
    <location>
        <begin position="586"/>
        <end position="623"/>
    </location>
</feature>
<evidence type="ECO:0000256" key="2">
    <source>
        <dbReference type="ARBA" id="ARBA00022692"/>
    </source>
</evidence>
<feature type="domain" description="EGF-like" evidence="9">
    <location>
        <begin position="1327"/>
        <end position="1372"/>
    </location>
</feature>
<dbReference type="InterPro" id="IPR000742">
    <property type="entry name" value="EGF"/>
</dbReference>
<evidence type="ECO:0000256" key="8">
    <source>
        <dbReference type="SAM" id="Phobius"/>
    </source>
</evidence>
<dbReference type="PROSITE" id="PS50262">
    <property type="entry name" value="G_PROTEIN_RECEP_F1_2"/>
    <property type="match status" value="1"/>
</dbReference>
<dbReference type="Gene3D" id="2.10.25.10">
    <property type="entry name" value="Laminin"/>
    <property type="match status" value="1"/>
</dbReference>
<dbReference type="Gene3D" id="2.120.10.30">
    <property type="entry name" value="TolB, C-terminal domain"/>
    <property type="match status" value="2"/>
</dbReference>
<feature type="domain" description="EGF-like" evidence="9">
    <location>
        <begin position="1248"/>
        <end position="1287"/>
    </location>
</feature>
<dbReference type="InterPro" id="IPR000276">
    <property type="entry name" value="GPCR_Rhodpsn"/>
</dbReference>
<dbReference type="PANTHER" id="PTHR24104:SF25">
    <property type="entry name" value="PROTEIN LIN-41"/>
    <property type="match status" value="1"/>
</dbReference>
<dbReference type="Gene3D" id="2.40.10.500">
    <property type="match status" value="1"/>
</dbReference>
<dbReference type="SMART" id="SM00181">
    <property type="entry name" value="EGF"/>
    <property type="match status" value="4"/>
</dbReference>
<keyword evidence="4 8" id="KW-1133">Transmembrane helix</keyword>
<dbReference type="PROSITE" id="PS01186">
    <property type="entry name" value="EGF_2"/>
    <property type="match status" value="2"/>
</dbReference>
<feature type="transmembrane region" description="Helical" evidence="8">
    <location>
        <begin position="1687"/>
        <end position="1713"/>
    </location>
</feature>
<name>A0A815S3A5_ADIRI</name>
<dbReference type="SUPFAM" id="SSF101898">
    <property type="entry name" value="NHL repeat"/>
    <property type="match status" value="2"/>
</dbReference>
<dbReference type="GO" id="GO:0004930">
    <property type="term" value="F:G protein-coupled receptor activity"/>
    <property type="evidence" value="ECO:0007669"/>
    <property type="project" value="InterPro"/>
</dbReference>
<evidence type="ECO:0000256" key="3">
    <source>
        <dbReference type="ARBA" id="ARBA00022737"/>
    </source>
</evidence>
<keyword evidence="6" id="KW-1015">Disulfide bond</keyword>
<dbReference type="PANTHER" id="PTHR24104">
    <property type="entry name" value="E3 UBIQUITIN-PROTEIN LIGASE NHLRC1-RELATED"/>
    <property type="match status" value="1"/>
</dbReference>
<feature type="disulfide bond" evidence="6">
    <location>
        <begin position="1277"/>
        <end position="1286"/>
    </location>
</feature>
<dbReference type="GO" id="GO:0008270">
    <property type="term" value="F:zinc ion binding"/>
    <property type="evidence" value="ECO:0007669"/>
    <property type="project" value="UniProtKB-KW"/>
</dbReference>
<evidence type="ECO:0000259" key="9">
    <source>
        <dbReference type="PROSITE" id="PS50026"/>
    </source>
</evidence>
<keyword evidence="12" id="KW-1185">Reference proteome</keyword>
<dbReference type="InterPro" id="IPR050952">
    <property type="entry name" value="TRIM-NHL_E3_ligases"/>
</dbReference>
<dbReference type="SUPFAM" id="SSF81321">
    <property type="entry name" value="Family A G protein-coupled receptor-like"/>
    <property type="match status" value="1"/>
</dbReference>
<feature type="repeat" description="NHL" evidence="7">
    <location>
        <begin position="486"/>
        <end position="525"/>
    </location>
</feature>
<feature type="repeat" description="NHL" evidence="7">
    <location>
        <begin position="274"/>
        <end position="310"/>
    </location>
</feature>
<dbReference type="InterPro" id="IPR001258">
    <property type="entry name" value="NHL_repeat"/>
</dbReference>
<dbReference type="PROSITE" id="PS51125">
    <property type="entry name" value="NHL"/>
    <property type="match status" value="3"/>
</dbReference>
<comment type="subcellular location">
    <subcellularLocation>
        <location evidence="1">Membrane</location>
    </subcellularLocation>
</comment>
<evidence type="ECO:0000313" key="12">
    <source>
        <dbReference type="Proteomes" id="UP000663828"/>
    </source>
</evidence>
<feature type="transmembrane region" description="Helical" evidence="8">
    <location>
        <begin position="1829"/>
        <end position="1850"/>
    </location>
</feature>
<keyword evidence="5 8" id="KW-0472">Membrane</keyword>
<dbReference type="Gene3D" id="1.20.1070.10">
    <property type="entry name" value="Rhodopsin 7-helix transmembrane proteins"/>
    <property type="match status" value="1"/>
</dbReference>
<feature type="transmembrane region" description="Helical" evidence="8">
    <location>
        <begin position="1912"/>
        <end position="1933"/>
    </location>
</feature>
<dbReference type="SUPFAM" id="SSF57196">
    <property type="entry name" value="EGF/Laminin"/>
    <property type="match status" value="1"/>
</dbReference>
<keyword evidence="3" id="KW-0677">Repeat</keyword>
<feature type="disulfide bond" evidence="6">
    <location>
        <begin position="1252"/>
        <end position="1262"/>
    </location>
</feature>
<evidence type="ECO:0000256" key="4">
    <source>
        <dbReference type="ARBA" id="ARBA00022989"/>
    </source>
</evidence>
<feature type="transmembrane region" description="Helical" evidence="8">
    <location>
        <begin position="1880"/>
        <end position="1900"/>
    </location>
</feature>
<dbReference type="CDD" id="cd00054">
    <property type="entry name" value="EGF_CA"/>
    <property type="match status" value="1"/>
</dbReference>
<dbReference type="PROSITE" id="PS00022">
    <property type="entry name" value="EGF_1"/>
    <property type="match status" value="3"/>
</dbReference>
<organism evidence="11 12">
    <name type="scientific">Adineta ricciae</name>
    <name type="common">Rotifer</name>
    <dbReference type="NCBI Taxonomy" id="249248"/>
    <lineage>
        <taxon>Eukaryota</taxon>
        <taxon>Metazoa</taxon>
        <taxon>Spiralia</taxon>
        <taxon>Gnathifera</taxon>
        <taxon>Rotifera</taxon>
        <taxon>Eurotatoria</taxon>
        <taxon>Bdelloidea</taxon>
        <taxon>Adinetida</taxon>
        <taxon>Adinetidae</taxon>
        <taxon>Adineta</taxon>
    </lineage>
</organism>
<dbReference type="CDD" id="cd05819">
    <property type="entry name" value="NHL"/>
    <property type="match status" value="1"/>
</dbReference>
<dbReference type="Pfam" id="PF00001">
    <property type="entry name" value="7tm_1"/>
    <property type="match status" value="1"/>
</dbReference>
<dbReference type="InterPro" id="IPR011042">
    <property type="entry name" value="6-blade_b-propeller_TolB-like"/>
</dbReference>